<dbReference type="PANTHER" id="PTHR10890:SF3">
    <property type="entry name" value="CYSTEINE--TRNA LIGASE, CYTOPLASMIC"/>
    <property type="match status" value="1"/>
</dbReference>
<proteinExistence type="inferred from homology"/>
<dbReference type="Pfam" id="PF01406">
    <property type="entry name" value="tRNA-synt_1e"/>
    <property type="match status" value="1"/>
</dbReference>
<comment type="cofactor">
    <cofactor evidence="1">
        <name>Zn(2+)</name>
        <dbReference type="ChEBI" id="CHEBI:29105"/>
    </cofactor>
</comment>
<evidence type="ECO:0000256" key="5">
    <source>
        <dbReference type="ARBA" id="ARBA00022741"/>
    </source>
</evidence>
<feature type="domain" description="tRNA synthetases class I catalytic" evidence="12">
    <location>
        <begin position="70"/>
        <end position="536"/>
    </location>
</feature>
<evidence type="ECO:0000256" key="4">
    <source>
        <dbReference type="ARBA" id="ARBA00022723"/>
    </source>
</evidence>
<reference evidence="13 14" key="1">
    <citation type="journal article" date="2020" name="Elife">
        <title>Loss of centromere function drives karyotype evolution in closely related Malassezia species.</title>
        <authorList>
            <person name="Sankaranarayanan S.R."/>
            <person name="Ianiri G."/>
            <person name="Coelho M.A."/>
            <person name="Reza M.H."/>
            <person name="Thimmappa B.C."/>
            <person name="Ganguly P."/>
            <person name="Vadnala R.N."/>
            <person name="Sun S."/>
            <person name="Siddharthan R."/>
            <person name="Tellgren-Roth C."/>
            <person name="Dawson T.L."/>
            <person name="Heitman J."/>
            <person name="Sanyal K."/>
        </authorList>
    </citation>
    <scope>NUCLEOTIDE SEQUENCE [LARGE SCALE GENOMIC DNA]</scope>
    <source>
        <strain evidence="13">CBS14141</strain>
    </source>
</reference>
<evidence type="ECO:0000256" key="7">
    <source>
        <dbReference type="ARBA" id="ARBA00022840"/>
    </source>
</evidence>
<dbReference type="SUPFAM" id="SSF52374">
    <property type="entry name" value="Nucleotidylyl transferase"/>
    <property type="match status" value="1"/>
</dbReference>
<protein>
    <recommendedName>
        <fullName evidence="2">cysteine--tRNA ligase</fullName>
        <ecNumber evidence="2">6.1.1.16</ecNumber>
    </recommendedName>
    <alternativeName>
        <fullName evidence="10">Cysteinyl-tRNA synthetase</fullName>
    </alternativeName>
</protein>
<dbReference type="EC" id="6.1.1.16" evidence="2"/>
<keyword evidence="3 13" id="KW-0436">Ligase</keyword>
<dbReference type="PANTHER" id="PTHR10890">
    <property type="entry name" value="CYSTEINYL-TRNA SYNTHETASE"/>
    <property type="match status" value="1"/>
</dbReference>
<evidence type="ECO:0000313" key="14">
    <source>
        <dbReference type="Proteomes" id="UP000818624"/>
    </source>
</evidence>
<evidence type="ECO:0000256" key="6">
    <source>
        <dbReference type="ARBA" id="ARBA00022833"/>
    </source>
</evidence>
<keyword evidence="11" id="KW-0175">Coiled coil</keyword>
<dbReference type="Proteomes" id="UP000818624">
    <property type="component" value="Chromosome 1"/>
</dbReference>
<organism evidence="13 14">
    <name type="scientific">Malassezia furfur</name>
    <name type="common">Pityriasis versicolor infection agent</name>
    <name type="synonym">Pityrosporum furfur</name>
    <dbReference type="NCBI Taxonomy" id="55194"/>
    <lineage>
        <taxon>Eukaryota</taxon>
        <taxon>Fungi</taxon>
        <taxon>Dikarya</taxon>
        <taxon>Basidiomycota</taxon>
        <taxon>Ustilaginomycotina</taxon>
        <taxon>Malasseziomycetes</taxon>
        <taxon>Malasseziales</taxon>
        <taxon>Malasseziaceae</taxon>
        <taxon>Malassezia</taxon>
    </lineage>
</organism>
<keyword evidence="8" id="KW-0648">Protein biosynthesis</keyword>
<keyword evidence="9" id="KW-0030">Aminoacyl-tRNA synthetase</keyword>
<dbReference type="EMBL" id="CP046234">
    <property type="protein sequence ID" value="WFD45862.1"/>
    <property type="molecule type" value="Genomic_DNA"/>
</dbReference>
<dbReference type="InterPro" id="IPR024909">
    <property type="entry name" value="Cys-tRNA/MSH_ligase"/>
</dbReference>
<evidence type="ECO:0000256" key="11">
    <source>
        <dbReference type="SAM" id="Coils"/>
    </source>
</evidence>
<evidence type="ECO:0000259" key="12">
    <source>
        <dbReference type="Pfam" id="PF01406"/>
    </source>
</evidence>
<keyword evidence="5" id="KW-0547">Nucleotide-binding</keyword>
<evidence type="ECO:0000256" key="9">
    <source>
        <dbReference type="ARBA" id="ARBA00023146"/>
    </source>
</evidence>
<dbReference type="Gene3D" id="3.40.50.620">
    <property type="entry name" value="HUPs"/>
    <property type="match status" value="2"/>
</dbReference>
<evidence type="ECO:0000256" key="8">
    <source>
        <dbReference type="ARBA" id="ARBA00022917"/>
    </source>
</evidence>
<evidence type="ECO:0000256" key="10">
    <source>
        <dbReference type="ARBA" id="ARBA00031499"/>
    </source>
</evidence>
<dbReference type="HAMAP" id="MF_00041">
    <property type="entry name" value="Cys_tRNA_synth"/>
    <property type="match status" value="1"/>
</dbReference>
<feature type="coiled-coil region" evidence="11">
    <location>
        <begin position="731"/>
        <end position="769"/>
    </location>
</feature>
<dbReference type="InterPro" id="IPR032678">
    <property type="entry name" value="tRNA-synt_1_cat_dom"/>
</dbReference>
<dbReference type="InterPro" id="IPR014729">
    <property type="entry name" value="Rossmann-like_a/b/a_fold"/>
</dbReference>
<gene>
    <name evidence="13" type="primary">CYR1_1</name>
    <name evidence="13" type="ORF">GLX27_000487</name>
</gene>
<evidence type="ECO:0000256" key="2">
    <source>
        <dbReference type="ARBA" id="ARBA00012832"/>
    </source>
</evidence>
<keyword evidence="4" id="KW-0479">Metal-binding</keyword>
<sequence length="842" mass="94376">MAAESMATAGWRARRSWFAWARAMTTNTKAASAPTDYAALQRQNWIPPKPTEPEPTLHVYNSLTRSKDPFVPMRARHVTWYNCGPTVYDASHMGHARNYVTQDIIRRIMRDYLGYDIQFVMNITDIDDKIIVRARQAYLLEQFRAQHPALTRALLDEVQDAWRAFFRKTLMRFAPPAPPHETESDPQAAEAARSGEAGWEAVVRLAEDEAWRANAALQEPKFAMWMRALQTSREALVGAAVALGAGDASADQAKALIDASEDILSQHLDKTLGHTVADPAVFRKLAAYWENAFFEDMRRLRVEPPTTLTRVSEFVPEIVHFIERVVANGFAYVDDATPESKNVWFDTTAFDGSPCDASHVDPKHHYAKLAPWSKGNRELLEEGEGSLSVSSAATQGKRNAADFALWKRAKPGEPSWPSPWGPGRPGWHIECSVMASEVLGHQIDIHSGGVDLMFPHHDNELAQSEAYHCNAQWINYFLHTGHLHIEGLKMSKSLKNFISIDDALQRFSARQLRLAFLMQPWNARMDFRESAMAEVRSAETTFNNFFSSVAALQREHRARGPAFSDGQHHYGAQEKALSAHLVDCQVAFRAAMCDNFDTPKGIDLLLQLVSRANVYERGAARADLNVSVLVNVAEFVGSMLRMFGLGEGPATPLGWGSAQASGGVDRDEVLMPYLRVLSSFRDHVRQLARANAPHTELLKLADKLRDVDLVDLGVAIEDQEDGRGLVKLVPAEQLQAQRAEKERLQAEKAARKAQAAEQARQKRREMLEKGRVAPADMFRAPHYTPNADAPAFGTWDERGIPTHDVQGEAIAKKRRKNLEKEYERQVKLHNEYLAAREAGEIE</sequence>
<dbReference type="InterPro" id="IPR015803">
    <property type="entry name" value="Cys-tRNA-ligase"/>
</dbReference>
<keyword evidence="14" id="KW-1185">Reference proteome</keyword>
<name>A0ABY8EJH4_MALFU</name>
<accession>A0ABY8EJH4</accession>
<dbReference type="Gene3D" id="1.20.120.1910">
    <property type="entry name" value="Cysteine-tRNA ligase, C-terminal anti-codon recognition domain"/>
    <property type="match status" value="1"/>
</dbReference>
<keyword evidence="6" id="KW-0862">Zinc</keyword>
<dbReference type="CDD" id="cd00672">
    <property type="entry name" value="CysRS_core"/>
    <property type="match status" value="1"/>
</dbReference>
<evidence type="ECO:0000256" key="1">
    <source>
        <dbReference type="ARBA" id="ARBA00001947"/>
    </source>
</evidence>
<evidence type="ECO:0000313" key="13">
    <source>
        <dbReference type="EMBL" id="WFD45862.1"/>
    </source>
</evidence>
<dbReference type="GO" id="GO:0004817">
    <property type="term" value="F:cysteine-tRNA ligase activity"/>
    <property type="evidence" value="ECO:0007669"/>
    <property type="project" value="UniProtKB-EC"/>
</dbReference>
<evidence type="ECO:0000256" key="3">
    <source>
        <dbReference type="ARBA" id="ARBA00022598"/>
    </source>
</evidence>
<dbReference type="InterPro" id="IPR009080">
    <property type="entry name" value="tRNAsynth_Ia_anticodon-bd"/>
</dbReference>
<dbReference type="NCBIfam" id="TIGR00435">
    <property type="entry name" value="cysS"/>
    <property type="match status" value="1"/>
</dbReference>
<keyword evidence="7" id="KW-0067">ATP-binding</keyword>
<dbReference type="SUPFAM" id="SSF47323">
    <property type="entry name" value="Anticodon-binding domain of a subclass of class I aminoacyl-tRNA synthetases"/>
    <property type="match status" value="1"/>
</dbReference>